<protein>
    <submittedName>
        <fullName evidence="1">Uncharacterized protein</fullName>
    </submittedName>
</protein>
<reference evidence="1 3" key="2">
    <citation type="submission" date="2020-05" db="EMBL/GenBank/DDBJ databases">
        <authorList>
            <person name="Campoy J."/>
            <person name="Schneeberger K."/>
            <person name="Spophaly S."/>
        </authorList>
    </citation>
    <scope>NUCLEOTIDE SEQUENCE [LARGE SCALE GENOMIC DNA]</scope>
    <source>
        <strain evidence="1">PruArmRojPasFocal</strain>
    </source>
</reference>
<proteinExistence type="predicted"/>
<dbReference type="AlphaFoldDB" id="A0A6J5TQZ7"/>
<evidence type="ECO:0000313" key="3">
    <source>
        <dbReference type="Proteomes" id="UP000507222"/>
    </source>
</evidence>
<gene>
    <name evidence="1" type="ORF">CURHAP_LOCUS6854</name>
    <name evidence="2" type="ORF">ORAREDHAP_LOCUS6850</name>
</gene>
<keyword evidence="4" id="KW-1185">Reference proteome</keyword>
<organism evidence="1 3">
    <name type="scientific">Prunus armeniaca</name>
    <name type="common">Apricot</name>
    <name type="synonym">Armeniaca vulgaris</name>
    <dbReference type="NCBI Taxonomy" id="36596"/>
    <lineage>
        <taxon>Eukaryota</taxon>
        <taxon>Viridiplantae</taxon>
        <taxon>Streptophyta</taxon>
        <taxon>Embryophyta</taxon>
        <taxon>Tracheophyta</taxon>
        <taxon>Spermatophyta</taxon>
        <taxon>Magnoliopsida</taxon>
        <taxon>eudicotyledons</taxon>
        <taxon>Gunneridae</taxon>
        <taxon>Pentapetalae</taxon>
        <taxon>rosids</taxon>
        <taxon>fabids</taxon>
        <taxon>Rosales</taxon>
        <taxon>Rosaceae</taxon>
        <taxon>Amygdaloideae</taxon>
        <taxon>Amygdaleae</taxon>
        <taxon>Prunus</taxon>
    </lineage>
</organism>
<dbReference type="EMBL" id="CAEKDK010000001">
    <property type="protein sequence ID" value="CAB4264888.1"/>
    <property type="molecule type" value="Genomic_DNA"/>
</dbReference>
<name>A0A6J5TQZ7_PRUAR</name>
<evidence type="ECO:0000313" key="1">
    <source>
        <dbReference type="EMBL" id="CAB4264888.1"/>
    </source>
</evidence>
<dbReference type="OrthoDB" id="10370752at2759"/>
<accession>A0A6J5TQZ7</accession>
<dbReference type="Proteomes" id="UP000507222">
    <property type="component" value="Unassembled WGS sequence"/>
</dbReference>
<reference evidence="4" key="1">
    <citation type="journal article" date="2020" name="Genome Biol.">
        <title>Gamete binning: chromosome-level and haplotype-resolved genome assembly enabled by high-throughput single-cell sequencing of gamete genomes.</title>
        <authorList>
            <person name="Campoy J.A."/>
            <person name="Sun H."/>
            <person name="Goel M."/>
            <person name="Jiao W.-B."/>
            <person name="Folz-Donahue K."/>
            <person name="Wang N."/>
            <person name="Rubio M."/>
            <person name="Liu C."/>
            <person name="Kukat C."/>
            <person name="Ruiz D."/>
            <person name="Huettel B."/>
            <person name="Schneeberger K."/>
        </authorList>
    </citation>
    <scope>NUCLEOTIDE SEQUENCE [LARGE SCALE GENOMIC DNA]</scope>
    <source>
        <strain evidence="4">cv. Rojo Pasion</strain>
    </source>
</reference>
<dbReference type="Proteomes" id="UP000507245">
    <property type="component" value="Unassembled WGS sequence"/>
</dbReference>
<dbReference type="EMBL" id="CAEKKB010000001">
    <property type="protein sequence ID" value="CAB4295485.1"/>
    <property type="molecule type" value="Genomic_DNA"/>
</dbReference>
<evidence type="ECO:0000313" key="4">
    <source>
        <dbReference type="Proteomes" id="UP000507245"/>
    </source>
</evidence>
<sequence length="81" mass="9188">MDQNQTNVCASGDGCSDGLTYYAGKGVEVSSATITQKPGHPMKECDSFSLWICWEVEFLRNRKLSREKESSLRRREEKRGV</sequence>
<evidence type="ECO:0000313" key="2">
    <source>
        <dbReference type="EMBL" id="CAB4295485.1"/>
    </source>
</evidence>